<dbReference type="PROSITE" id="PS51257">
    <property type="entry name" value="PROKAR_LIPOPROTEIN"/>
    <property type="match status" value="1"/>
</dbReference>
<keyword evidence="3" id="KW-1185">Reference proteome</keyword>
<sequence>MEKHALSTALLATLLITGCTQSTPAKNTTPNKPAAAQKTSAQSTQSTKKTTQQSNQQNQDDDINYERPLIRGKK</sequence>
<feature type="compositionally biased region" description="Polar residues" evidence="1">
    <location>
        <begin position="19"/>
        <end position="31"/>
    </location>
</feature>
<name>A0ABN6HZW7_9HELI</name>
<feature type="compositionally biased region" description="Low complexity" evidence="1">
    <location>
        <begin position="34"/>
        <end position="58"/>
    </location>
</feature>
<dbReference type="Proteomes" id="UP000826775">
    <property type="component" value="Chromosome"/>
</dbReference>
<evidence type="ECO:0008006" key="4">
    <source>
        <dbReference type="Google" id="ProtNLM"/>
    </source>
</evidence>
<accession>A0ABN6HZW7</accession>
<proteinExistence type="predicted"/>
<feature type="region of interest" description="Disordered" evidence="1">
    <location>
        <begin position="19"/>
        <end position="74"/>
    </location>
</feature>
<dbReference type="RefSeq" id="WP_221279872.1">
    <property type="nucleotide sequence ID" value="NZ_AP024814.1"/>
</dbReference>
<evidence type="ECO:0000313" key="2">
    <source>
        <dbReference type="EMBL" id="BCZ16935.1"/>
    </source>
</evidence>
<feature type="compositionally biased region" description="Basic and acidic residues" evidence="1">
    <location>
        <begin position="64"/>
        <end position="74"/>
    </location>
</feature>
<protein>
    <recommendedName>
        <fullName evidence="4">Lipoprotein</fullName>
    </recommendedName>
</protein>
<gene>
    <name evidence="2" type="ORF">NHP190003_02170</name>
</gene>
<evidence type="ECO:0000313" key="3">
    <source>
        <dbReference type="Proteomes" id="UP000826775"/>
    </source>
</evidence>
<evidence type="ECO:0000256" key="1">
    <source>
        <dbReference type="SAM" id="MobiDB-lite"/>
    </source>
</evidence>
<reference evidence="2 3" key="1">
    <citation type="submission" date="2021-07" db="EMBL/GenBank/DDBJ databases">
        <title>Novel Helicobacter sp. Isolated from a dog.</title>
        <authorList>
            <person name="Rimbara E."/>
            <person name="Suzuki M."/>
        </authorList>
    </citation>
    <scope>NUCLEOTIDE SEQUENCE [LARGE SCALE GENOMIC DNA]</scope>
    <source>
        <strain evidence="3">NHP19-003</strain>
    </source>
</reference>
<organism evidence="2 3">
    <name type="scientific">Helicobacter gastrocanis</name>
    <dbReference type="NCBI Taxonomy" id="2849641"/>
    <lineage>
        <taxon>Bacteria</taxon>
        <taxon>Pseudomonadati</taxon>
        <taxon>Campylobacterota</taxon>
        <taxon>Epsilonproteobacteria</taxon>
        <taxon>Campylobacterales</taxon>
        <taxon>Helicobacteraceae</taxon>
        <taxon>Helicobacter</taxon>
    </lineage>
</organism>
<dbReference type="EMBL" id="AP024814">
    <property type="protein sequence ID" value="BCZ16935.1"/>
    <property type="molecule type" value="Genomic_DNA"/>
</dbReference>